<sequence>MIKVLLFAHLTEEAGKDSIEVETDEISVNDLKKILQEKHNIKQLDHVMTAINEEYATNDDKVKSGDIVALIPPVSGG</sequence>
<dbReference type="Gene3D" id="3.10.20.30">
    <property type="match status" value="1"/>
</dbReference>
<dbReference type="PANTHER" id="PTHR33359">
    <property type="entry name" value="MOLYBDOPTERIN SYNTHASE SULFUR CARRIER SUBUNIT"/>
    <property type="match status" value="1"/>
</dbReference>
<comment type="similarity">
    <text evidence="2">Belongs to the MoaD family.</text>
</comment>
<evidence type="ECO:0000256" key="2">
    <source>
        <dbReference type="ARBA" id="ARBA00024200"/>
    </source>
</evidence>
<name>A0ABU6KJM2_9BACI</name>
<protein>
    <recommendedName>
        <fullName evidence="3">Molybdopterin synthase sulfur carrier subunit</fullName>
    </recommendedName>
</protein>
<dbReference type="InterPro" id="IPR044672">
    <property type="entry name" value="MOCS2A"/>
</dbReference>
<dbReference type="RefSeq" id="WP_327609055.1">
    <property type="nucleotide sequence ID" value="NZ_JARZFX010000015.1"/>
</dbReference>
<dbReference type="PANTHER" id="PTHR33359:SF1">
    <property type="entry name" value="MOLYBDOPTERIN SYNTHASE SULFUR CARRIER SUBUNIT"/>
    <property type="match status" value="1"/>
</dbReference>
<accession>A0ABU6KJM2</accession>
<reference evidence="4 5" key="1">
    <citation type="journal article" date="2024" name="Int. J. Syst. Evol. Microbiol.">
        <title>Virgibacillus tibetensis sp. nov., isolated from salt lake on the Tibetan Plateau of China.</title>
        <authorList>
            <person name="Phurbu D."/>
            <person name="Liu Z.-X."/>
            <person name="Wang R."/>
            <person name="Zheng Y.-Y."/>
            <person name="Liu H.-C."/>
            <person name="Zhou Y.-G."/>
            <person name="Yu Y.-J."/>
            <person name="Li A.-H."/>
        </authorList>
    </citation>
    <scope>NUCLEOTIDE SEQUENCE [LARGE SCALE GENOMIC DNA]</scope>
    <source>
        <strain evidence="4 5">C22-A2</strain>
    </source>
</reference>
<dbReference type="InterPro" id="IPR003749">
    <property type="entry name" value="ThiS/MoaD-like"/>
</dbReference>
<dbReference type="Pfam" id="PF02597">
    <property type="entry name" value="ThiS"/>
    <property type="match status" value="1"/>
</dbReference>
<dbReference type="EMBL" id="JARZFX010000015">
    <property type="protein sequence ID" value="MEC5425517.1"/>
    <property type="molecule type" value="Genomic_DNA"/>
</dbReference>
<organism evidence="4 5">
    <name type="scientific">Virgibacillus tibetensis</name>
    <dbReference type="NCBI Taxonomy" id="3042313"/>
    <lineage>
        <taxon>Bacteria</taxon>
        <taxon>Bacillati</taxon>
        <taxon>Bacillota</taxon>
        <taxon>Bacilli</taxon>
        <taxon>Bacillales</taxon>
        <taxon>Bacillaceae</taxon>
        <taxon>Virgibacillus</taxon>
    </lineage>
</organism>
<gene>
    <name evidence="4" type="primary">moaD</name>
    <name evidence="4" type="ORF">QGM71_18725</name>
</gene>
<proteinExistence type="inferred from homology"/>
<evidence type="ECO:0000313" key="5">
    <source>
        <dbReference type="Proteomes" id="UP001335737"/>
    </source>
</evidence>
<dbReference type="SUPFAM" id="SSF54285">
    <property type="entry name" value="MoaD/ThiS"/>
    <property type="match status" value="1"/>
</dbReference>
<dbReference type="Proteomes" id="UP001335737">
    <property type="component" value="Unassembled WGS sequence"/>
</dbReference>
<evidence type="ECO:0000256" key="1">
    <source>
        <dbReference type="ARBA" id="ARBA00022741"/>
    </source>
</evidence>
<dbReference type="NCBIfam" id="TIGR01682">
    <property type="entry name" value="moaD"/>
    <property type="match status" value="1"/>
</dbReference>
<comment type="caution">
    <text evidence="4">The sequence shown here is derived from an EMBL/GenBank/DDBJ whole genome shotgun (WGS) entry which is preliminary data.</text>
</comment>
<dbReference type="InterPro" id="IPR016155">
    <property type="entry name" value="Mopterin_synth/thiamin_S_b"/>
</dbReference>
<evidence type="ECO:0000256" key="3">
    <source>
        <dbReference type="ARBA" id="ARBA00024247"/>
    </source>
</evidence>
<dbReference type="InterPro" id="IPR012675">
    <property type="entry name" value="Beta-grasp_dom_sf"/>
</dbReference>
<dbReference type="CDD" id="cd00754">
    <property type="entry name" value="Ubl_MoaD"/>
    <property type="match status" value="1"/>
</dbReference>
<keyword evidence="1" id="KW-0547">Nucleotide-binding</keyword>
<keyword evidence="5" id="KW-1185">Reference proteome</keyword>
<evidence type="ECO:0000313" key="4">
    <source>
        <dbReference type="EMBL" id="MEC5425517.1"/>
    </source>
</evidence>